<dbReference type="GeneID" id="28815632"/>
<proteinExistence type="predicted"/>
<dbReference type="KEGG" id="psco:LY89DRAFT_216818"/>
<name>A0A194WVF5_MOLSC</name>
<gene>
    <name evidence="2" type="ORF">LY89DRAFT_216818</name>
</gene>
<dbReference type="RefSeq" id="XP_018066303.1">
    <property type="nucleotide sequence ID" value="XM_018205906.1"/>
</dbReference>
<dbReference type="AlphaFoldDB" id="A0A194WVF5"/>
<dbReference type="InParanoid" id="A0A194WVF5"/>
<evidence type="ECO:0000256" key="1">
    <source>
        <dbReference type="SAM" id="Phobius"/>
    </source>
</evidence>
<protein>
    <submittedName>
        <fullName evidence="2">Uncharacterized protein</fullName>
    </submittedName>
</protein>
<reference evidence="2 3" key="1">
    <citation type="submission" date="2015-10" db="EMBL/GenBank/DDBJ databases">
        <title>Full genome of DAOMC 229536 Phialocephala scopiformis, a fungal endophyte of spruce producing the potent anti-insectan compound rugulosin.</title>
        <authorList>
            <consortium name="DOE Joint Genome Institute"/>
            <person name="Walker A.K."/>
            <person name="Frasz S.L."/>
            <person name="Seifert K.A."/>
            <person name="Miller J.D."/>
            <person name="Mondo S.J."/>
            <person name="Labutti K."/>
            <person name="Lipzen A."/>
            <person name="Dockter R."/>
            <person name="Kennedy M."/>
            <person name="Grigoriev I.V."/>
            <person name="Spatafora J.W."/>
        </authorList>
    </citation>
    <scope>NUCLEOTIDE SEQUENCE [LARGE SCALE GENOMIC DNA]</scope>
    <source>
        <strain evidence="2 3">CBS 120377</strain>
    </source>
</reference>
<keyword evidence="3" id="KW-1185">Reference proteome</keyword>
<organism evidence="2 3">
    <name type="scientific">Mollisia scopiformis</name>
    <name type="common">Conifer needle endophyte fungus</name>
    <name type="synonym">Phialocephala scopiformis</name>
    <dbReference type="NCBI Taxonomy" id="149040"/>
    <lineage>
        <taxon>Eukaryota</taxon>
        <taxon>Fungi</taxon>
        <taxon>Dikarya</taxon>
        <taxon>Ascomycota</taxon>
        <taxon>Pezizomycotina</taxon>
        <taxon>Leotiomycetes</taxon>
        <taxon>Helotiales</taxon>
        <taxon>Mollisiaceae</taxon>
        <taxon>Mollisia</taxon>
    </lineage>
</organism>
<accession>A0A194WVF5</accession>
<keyword evidence="1" id="KW-1133">Transmembrane helix</keyword>
<keyword evidence="1" id="KW-0472">Membrane</keyword>
<evidence type="ECO:0000313" key="2">
    <source>
        <dbReference type="EMBL" id="KUJ11948.1"/>
    </source>
</evidence>
<dbReference type="Proteomes" id="UP000070700">
    <property type="component" value="Unassembled WGS sequence"/>
</dbReference>
<dbReference type="EMBL" id="KQ947425">
    <property type="protein sequence ID" value="KUJ11948.1"/>
    <property type="molecule type" value="Genomic_DNA"/>
</dbReference>
<evidence type="ECO:0000313" key="3">
    <source>
        <dbReference type="Proteomes" id="UP000070700"/>
    </source>
</evidence>
<sequence>MHSTLVEARDNHIFCSLSHCTIQVQLQHQQNQAEAAGHGIYLLPWSCCVAPAPAAFEFLRGRRLKPFTQLPACLVVGSFLASIAAIVASYCTFVLRTYLPFHQVRPSIFFCLSISNFWLVAAPKSAVLTSELEHTSNGLDSCPLHSNFSYNHKLPLPLSFDLHIYKKKARAIRCAPFTHAGDQVPWHE</sequence>
<keyword evidence="1" id="KW-0812">Transmembrane</keyword>
<feature type="transmembrane region" description="Helical" evidence="1">
    <location>
        <begin position="70"/>
        <end position="95"/>
    </location>
</feature>